<dbReference type="GO" id="GO:0003830">
    <property type="term" value="F:beta-1,4-mannosylglycoprotein 4-beta-N-acetylglucosaminyltransferase activity"/>
    <property type="evidence" value="ECO:0007669"/>
    <property type="project" value="InterPro"/>
</dbReference>
<evidence type="ECO:0000313" key="2">
    <source>
        <dbReference type="Proteomes" id="UP000292052"/>
    </source>
</evidence>
<protein>
    <submittedName>
        <fullName evidence="1">Glyco transf 17 domain containing protein</fullName>
    </submittedName>
</protein>
<keyword evidence="2" id="KW-1185">Reference proteome</keyword>
<organism evidence="1 2">
    <name type="scientific">Asbolus verrucosus</name>
    <name type="common">Desert ironclad beetle</name>
    <dbReference type="NCBI Taxonomy" id="1661398"/>
    <lineage>
        <taxon>Eukaryota</taxon>
        <taxon>Metazoa</taxon>
        <taxon>Ecdysozoa</taxon>
        <taxon>Arthropoda</taxon>
        <taxon>Hexapoda</taxon>
        <taxon>Insecta</taxon>
        <taxon>Pterygota</taxon>
        <taxon>Neoptera</taxon>
        <taxon>Endopterygota</taxon>
        <taxon>Coleoptera</taxon>
        <taxon>Polyphaga</taxon>
        <taxon>Cucujiformia</taxon>
        <taxon>Tenebrionidae</taxon>
        <taxon>Pimeliinae</taxon>
        <taxon>Asbolus</taxon>
    </lineage>
</organism>
<dbReference type="OrthoDB" id="6474464at2759"/>
<dbReference type="GO" id="GO:0016020">
    <property type="term" value="C:membrane"/>
    <property type="evidence" value="ECO:0007669"/>
    <property type="project" value="InterPro"/>
</dbReference>
<dbReference type="SUPFAM" id="SSF57196">
    <property type="entry name" value="EGF/Laminin"/>
    <property type="match status" value="1"/>
</dbReference>
<accession>A0A482VAK0</accession>
<dbReference type="Proteomes" id="UP000292052">
    <property type="component" value="Unassembled WGS sequence"/>
</dbReference>
<name>A0A482VAK0_ASBVE</name>
<evidence type="ECO:0000313" key="1">
    <source>
        <dbReference type="EMBL" id="RZB40210.1"/>
    </source>
</evidence>
<proteinExistence type="predicted"/>
<dbReference type="PANTHER" id="PTHR12224">
    <property type="entry name" value="BETA-1,4-MANNOSYL-GLYCOPROTEIN BETA-1,4-N-ACETYLGLUCOSAMINYL-TRANSFERASE"/>
    <property type="match status" value="1"/>
</dbReference>
<dbReference type="EMBL" id="QDEB01121367">
    <property type="protein sequence ID" value="RZB40210.1"/>
    <property type="molecule type" value="Genomic_DNA"/>
</dbReference>
<dbReference type="PANTHER" id="PTHR12224:SF0">
    <property type="entry name" value="BETA-1,4-MANNOSYL-GLYCOPROTEIN 4-BETA-N-ACETYLGLUCOSAMINYLTRANSFERASE"/>
    <property type="match status" value="1"/>
</dbReference>
<dbReference type="GO" id="GO:0006044">
    <property type="term" value="P:N-acetylglucosamine metabolic process"/>
    <property type="evidence" value="ECO:0007669"/>
    <property type="project" value="TreeGrafter"/>
</dbReference>
<dbReference type="STRING" id="1661398.A0A482VAK0"/>
<dbReference type="Pfam" id="PF04724">
    <property type="entry name" value="Glyco_transf_17"/>
    <property type="match status" value="1"/>
</dbReference>
<dbReference type="AlphaFoldDB" id="A0A482VAK0"/>
<reference evidence="1 2" key="1">
    <citation type="submission" date="2017-03" db="EMBL/GenBank/DDBJ databases">
        <title>Genome of the blue death feigning beetle - Asbolus verrucosus.</title>
        <authorList>
            <person name="Rider S.D."/>
        </authorList>
    </citation>
    <scope>NUCLEOTIDE SEQUENCE [LARGE SCALE GENOMIC DNA]</scope>
    <source>
        <strain evidence="1">Butters</strain>
        <tissue evidence="1">Head and leg muscle</tissue>
    </source>
</reference>
<comment type="caution">
    <text evidence="1">The sequence shown here is derived from an EMBL/GenBank/DDBJ whole genome shotgun (WGS) entry which is preliminary data.</text>
</comment>
<gene>
    <name evidence="1" type="ORF">BDFB_003230</name>
</gene>
<sequence length="385" mass="45964">MSYFYLKVDNHHANNEKISFVTSHKEEHPKFTYHTTESRIFLKSINTRAQFMDFNSSLCYINGTDLVSMKRSKDFHWQCKCLPGWHGKDCGQPEVVWRAFLTYRKPIKITGPRTYERRIIYLFMVDKFSETIAEVRINELGNIVDLFILYDAEKSDFLQNKLNNNFLKEYHKKILYLQENNVNNFLQIIKNIRDDDIILSSGGNAIPNKFAINFLKYYNKWPEPIRFRLRWSVFGFFWVHPSKTIITGGACSISYFKEVFNKKIQTLNDNRTLSNSLYKGIILGDLNHYGGWYCEYCYDVTQILEYLTRKQPSYINLEKIERQKIDGAFLEDIIENGLYIDGKTELLRTHRYHDNYFAPYYVLENNWKYDFLLINLYSKIDYYDG</sequence>
<dbReference type="InterPro" id="IPR006813">
    <property type="entry name" value="Glyco_trans_17"/>
</dbReference>